<name>A0ABQ3ZHE1_9ACTN</name>
<sequence length="221" mass="24269">MGEKVCQACRKVRPEGNFQTTAGRATARCRECLQYARAQSRAVRARIGSARVRADNLWQKYRITPEQYDALRSAQGFRCRICGIHEDDITAVSRGRPRLDGKPAAEAFRLVVDHCHRSGQVRGLLCAHCNAMIGQARDRPDVLRAAAAYLDDADGTGVSVEAVCKLRIIDSDPAGRPPRTVRFGGAVSVRIDGYIVRLTPGETKTVISASGEYEVITLPWS</sequence>
<dbReference type="InterPro" id="IPR004211">
    <property type="entry name" value="Endonuclease_7"/>
</dbReference>
<gene>
    <name evidence="1" type="ORF">Ahu01nite_010810</name>
</gene>
<dbReference type="Gene3D" id="3.40.1800.10">
    <property type="entry name" value="His-Me finger endonucleases"/>
    <property type="match status" value="1"/>
</dbReference>
<evidence type="ECO:0000313" key="2">
    <source>
        <dbReference type="Proteomes" id="UP000603200"/>
    </source>
</evidence>
<dbReference type="Proteomes" id="UP000603200">
    <property type="component" value="Unassembled WGS sequence"/>
</dbReference>
<accession>A0ABQ3ZHE1</accession>
<comment type="caution">
    <text evidence="1">The sequence shown here is derived from an EMBL/GenBank/DDBJ whole genome shotgun (WGS) entry which is preliminary data.</text>
</comment>
<reference evidence="1 2" key="1">
    <citation type="submission" date="2021-01" db="EMBL/GenBank/DDBJ databases">
        <title>Whole genome shotgun sequence of Actinoplanes humidus NBRC 14915.</title>
        <authorList>
            <person name="Komaki H."/>
            <person name="Tamura T."/>
        </authorList>
    </citation>
    <scope>NUCLEOTIDE SEQUENCE [LARGE SCALE GENOMIC DNA]</scope>
    <source>
        <strain evidence="1 2">NBRC 14915</strain>
    </source>
</reference>
<dbReference type="Pfam" id="PF02945">
    <property type="entry name" value="Endonuclease_7"/>
    <property type="match status" value="1"/>
</dbReference>
<dbReference type="InterPro" id="IPR044925">
    <property type="entry name" value="His-Me_finger_sf"/>
</dbReference>
<evidence type="ECO:0008006" key="3">
    <source>
        <dbReference type="Google" id="ProtNLM"/>
    </source>
</evidence>
<evidence type="ECO:0000313" key="1">
    <source>
        <dbReference type="EMBL" id="GIE17979.1"/>
    </source>
</evidence>
<dbReference type="InterPro" id="IPR038563">
    <property type="entry name" value="Endonuclease_7_sf"/>
</dbReference>
<organism evidence="1 2">
    <name type="scientific">Winogradskya humida</name>
    <dbReference type="NCBI Taxonomy" id="113566"/>
    <lineage>
        <taxon>Bacteria</taxon>
        <taxon>Bacillati</taxon>
        <taxon>Actinomycetota</taxon>
        <taxon>Actinomycetes</taxon>
        <taxon>Micromonosporales</taxon>
        <taxon>Micromonosporaceae</taxon>
        <taxon>Winogradskya</taxon>
    </lineage>
</organism>
<dbReference type="EMBL" id="BOMN01000013">
    <property type="protein sequence ID" value="GIE17979.1"/>
    <property type="molecule type" value="Genomic_DNA"/>
</dbReference>
<keyword evidence="2" id="KW-1185">Reference proteome</keyword>
<dbReference type="SUPFAM" id="SSF54060">
    <property type="entry name" value="His-Me finger endonucleases"/>
    <property type="match status" value="1"/>
</dbReference>
<proteinExistence type="predicted"/>
<protein>
    <recommendedName>
        <fullName evidence="3">Recombination endonuclease VII</fullName>
    </recommendedName>
</protein>